<reference evidence="1 2" key="1">
    <citation type="submission" date="2024-01" db="EMBL/GenBank/DDBJ databases">
        <title>The genomes of 5 underutilized Papilionoideae crops provide insights into root nodulation and disease resistanc.</title>
        <authorList>
            <person name="Jiang F."/>
        </authorList>
    </citation>
    <scope>NUCLEOTIDE SEQUENCE [LARGE SCALE GENOMIC DNA]</scope>
    <source>
        <strain evidence="1">DUOXIRENSHENG_FW03</strain>
        <tissue evidence="1">Leaves</tissue>
    </source>
</reference>
<accession>A0AAN9S1I3</accession>
<comment type="caution">
    <text evidence="1">The sequence shown here is derived from an EMBL/GenBank/DDBJ whole genome shotgun (WGS) entry which is preliminary data.</text>
</comment>
<organism evidence="1 2">
    <name type="scientific">Psophocarpus tetragonolobus</name>
    <name type="common">Winged bean</name>
    <name type="synonym">Dolichos tetragonolobus</name>
    <dbReference type="NCBI Taxonomy" id="3891"/>
    <lineage>
        <taxon>Eukaryota</taxon>
        <taxon>Viridiplantae</taxon>
        <taxon>Streptophyta</taxon>
        <taxon>Embryophyta</taxon>
        <taxon>Tracheophyta</taxon>
        <taxon>Spermatophyta</taxon>
        <taxon>Magnoliopsida</taxon>
        <taxon>eudicotyledons</taxon>
        <taxon>Gunneridae</taxon>
        <taxon>Pentapetalae</taxon>
        <taxon>rosids</taxon>
        <taxon>fabids</taxon>
        <taxon>Fabales</taxon>
        <taxon>Fabaceae</taxon>
        <taxon>Papilionoideae</taxon>
        <taxon>50 kb inversion clade</taxon>
        <taxon>NPAAA clade</taxon>
        <taxon>indigoferoid/millettioid clade</taxon>
        <taxon>Phaseoleae</taxon>
        <taxon>Psophocarpus</taxon>
    </lineage>
</organism>
<evidence type="ECO:0000313" key="1">
    <source>
        <dbReference type="EMBL" id="KAK7387377.1"/>
    </source>
</evidence>
<dbReference type="AlphaFoldDB" id="A0AAN9S1I3"/>
<protein>
    <submittedName>
        <fullName evidence="1">Uncharacterized protein</fullName>
    </submittedName>
</protein>
<keyword evidence="2" id="KW-1185">Reference proteome</keyword>
<proteinExistence type="predicted"/>
<name>A0AAN9S1I3_PSOTE</name>
<sequence>MLGDIEVYAMFPHLAKLLAGHKGDSFRNFLGFQLADKALQTQNMFYQQLLGFSLNDNNSLSDFPLLS</sequence>
<evidence type="ECO:0000313" key="2">
    <source>
        <dbReference type="Proteomes" id="UP001386955"/>
    </source>
</evidence>
<dbReference type="Proteomes" id="UP001386955">
    <property type="component" value="Unassembled WGS sequence"/>
</dbReference>
<gene>
    <name evidence="1" type="ORF">VNO78_28137</name>
</gene>
<dbReference type="EMBL" id="JAYMYS010000007">
    <property type="protein sequence ID" value="KAK7387377.1"/>
    <property type="molecule type" value="Genomic_DNA"/>
</dbReference>